<dbReference type="InterPro" id="IPR040223">
    <property type="entry name" value="PAR_bZIP"/>
</dbReference>
<evidence type="ECO:0000256" key="3">
    <source>
        <dbReference type="ARBA" id="ARBA00023125"/>
    </source>
</evidence>
<reference evidence="8" key="1">
    <citation type="journal article" date="2023" name="Insect Mol. Biol.">
        <title>Genome sequencing provides insights into the evolution of gene families encoding plant cell wall-degrading enzymes in longhorned beetles.</title>
        <authorList>
            <person name="Shin N.R."/>
            <person name="Okamura Y."/>
            <person name="Kirsch R."/>
            <person name="Pauchet Y."/>
        </authorList>
    </citation>
    <scope>NUCLEOTIDE SEQUENCE</scope>
    <source>
        <strain evidence="8">MMC_N1</strain>
    </source>
</reference>
<dbReference type="PANTHER" id="PTHR11988:SF27">
    <property type="entry name" value="GH27708P"/>
    <property type="match status" value="1"/>
</dbReference>
<dbReference type="InterPro" id="IPR046347">
    <property type="entry name" value="bZIP_sf"/>
</dbReference>
<proteinExistence type="predicted"/>
<dbReference type="Gene3D" id="1.20.5.170">
    <property type="match status" value="1"/>
</dbReference>
<name>A0ABQ9IRN6_9CUCU</name>
<keyword evidence="9" id="KW-1185">Reference proteome</keyword>
<accession>A0ABQ9IRN6</accession>
<evidence type="ECO:0000313" key="9">
    <source>
        <dbReference type="Proteomes" id="UP001162164"/>
    </source>
</evidence>
<evidence type="ECO:0000256" key="2">
    <source>
        <dbReference type="ARBA" id="ARBA00023015"/>
    </source>
</evidence>
<organism evidence="8 9">
    <name type="scientific">Molorchus minor</name>
    <dbReference type="NCBI Taxonomy" id="1323400"/>
    <lineage>
        <taxon>Eukaryota</taxon>
        <taxon>Metazoa</taxon>
        <taxon>Ecdysozoa</taxon>
        <taxon>Arthropoda</taxon>
        <taxon>Hexapoda</taxon>
        <taxon>Insecta</taxon>
        <taxon>Pterygota</taxon>
        <taxon>Neoptera</taxon>
        <taxon>Endopterygota</taxon>
        <taxon>Coleoptera</taxon>
        <taxon>Polyphaga</taxon>
        <taxon>Cucujiformia</taxon>
        <taxon>Chrysomeloidea</taxon>
        <taxon>Cerambycidae</taxon>
        <taxon>Lamiinae</taxon>
        <taxon>Monochamini</taxon>
        <taxon>Molorchus</taxon>
    </lineage>
</organism>
<keyword evidence="5" id="KW-0539">Nucleus</keyword>
<evidence type="ECO:0000256" key="6">
    <source>
        <dbReference type="SAM" id="MobiDB-lite"/>
    </source>
</evidence>
<comment type="caution">
    <text evidence="8">The sequence shown here is derived from an EMBL/GenBank/DDBJ whole genome shotgun (WGS) entry which is preliminary data.</text>
</comment>
<gene>
    <name evidence="8" type="ORF">NQ317_018147</name>
</gene>
<feature type="region of interest" description="Disordered" evidence="6">
    <location>
        <begin position="22"/>
        <end position="49"/>
    </location>
</feature>
<dbReference type="InterPro" id="IPR004827">
    <property type="entry name" value="bZIP"/>
</dbReference>
<evidence type="ECO:0000256" key="1">
    <source>
        <dbReference type="ARBA" id="ARBA00004123"/>
    </source>
</evidence>
<dbReference type="EMBL" id="JAPWTJ010003163">
    <property type="protein sequence ID" value="KAJ8961343.1"/>
    <property type="molecule type" value="Genomic_DNA"/>
</dbReference>
<sequence>MTLPYGIPPAFAQYRRILFSPSASPKSTTSESTDDGIRKEKPSNVKPLRPFKAFPKDSLQLAIEISTRDSILGSSSSVEAYSEFRKNIFTHMKIDSNINKSMRRYHSPSDRSDDLVYLEKRKKNNEAARRSRESRRAKEDEVAIRCAFLEQENIRLKLRIAVLESESNNLKSLLRMY</sequence>
<dbReference type="PANTHER" id="PTHR11988">
    <property type="entry name" value="THYROTROPH EMBRYONIC FACTOR RELATED"/>
    <property type="match status" value="1"/>
</dbReference>
<protein>
    <recommendedName>
        <fullName evidence="7">BZIP domain-containing protein</fullName>
    </recommendedName>
</protein>
<dbReference type="PROSITE" id="PS50217">
    <property type="entry name" value="BZIP"/>
    <property type="match status" value="1"/>
</dbReference>
<dbReference type="SUPFAM" id="SSF57959">
    <property type="entry name" value="Leucine zipper domain"/>
    <property type="match status" value="1"/>
</dbReference>
<dbReference type="Proteomes" id="UP001162164">
    <property type="component" value="Unassembled WGS sequence"/>
</dbReference>
<dbReference type="Pfam" id="PF07716">
    <property type="entry name" value="bZIP_2"/>
    <property type="match status" value="1"/>
</dbReference>
<feature type="compositionally biased region" description="Polar residues" evidence="6">
    <location>
        <begin position="22"/>
        <end position="31"/>
    </location>
</feature>
<feature type="domain" description="BZIP" evidence="7">
    <location>
        <begin position="114"/>
        <end position="177"/>
    </location>
</feature>
<evidence type="ECO:0000259" key="7">
    <source>
        <dbReference type="PROSITE" id="PS50217"/>
    </source>
</evidence>
<evidence type="ECO:0000256" key="5">
    <source>
        <dbReference type="ARBA" id="ARBA00023242"/>
    </source>
</evidence>
<comment type="subcellular location">
    <subcellularLocation>
        <location evidence="1">Nucleus</location>
    </subcellularLocation>
</comment>
<keyword evidence="2" id="KW-0805">Transcription regulation</keyword>
<evidence type="ECO:0000313" key="8">
    <source>
        <dbReference type="EMBL" id="KAJ8961343.1"/>
    </source>
</evidence>
<evidence type="ECO:0000256" key="4">
    <source>
        <dbReference type="ARBA" id="ARBA00023163"/>
    </source>
</evidence>
<keyword evidence="4" id="KW-0804">Transcription</keyword>
<dbReference type="SMART" id="SM00338">
    <property type="entry name" value="BRLZ"/>
    <property type="match status" value="1"/>
</dbReference>
<keyword evidence="3" id="KW-0238">DNA-binding</keyword>